<evidence type="ECO:0008006" key="2">
    <source>
        <dbReference type="Google" id="ProtNLM"/>
    </source>
</evidence>
<dbReference type="InterPro" id="IPR036318">
    <property type="entry name" value="FAD-bd_PCMH-like_sf"/>
</dbReference>
<dbReference type="SUPFAM" id="SSF56176">
    <property type="entry name" value="FAD-binding/transporter-associated domain-like"/>
    <property type="match status" value="1"/>
</dbReference>
<gene>
    <name evidence="1" type="ORF">METZ01_LOCUS456411</name>
</gene>
<dbReference type="GO" id="GO:0050660">
    <property type="term" value="F:flavin adenine dinucleotide binding"/>
    <property type="evidence" value="ECO:0007669"/>
    <property type="project" value="InterPro"/>
</dbReference>
<dbReference type="Gene3D" id="3.30.43.10">
    <property type="entry name" value="Uridine Diphospho-n-acetylenolpyruvylglucosamine Reductase, domain 2"/>
    <property type="match status" value="1"/>
</dbReference>
<dbReference type="EMBL" id="UINC01189733">
    <property type="protein sequence ID" value="SVE03557.1"/>
    <property type="molecule type" value="Genomic_DNA"/>
</dbReference>
<feature type="non-terminal residue" evidence="1">
    <location>
        <position position="52"/>
    </location>
</feature>
<sequence length="52" mass="5736">MDLLGVENVITDDISLKVYECDGAEFFKALPDVVVFPDSAEEISKFAKLANK</sequence>
<accession>A0A383A6Y2</accession>
<dbReference type="InterPro" id="IPR016167">
    <property type="entry name" value="FAD-bd_PCMH_sub1"/>
</dbReference>
<reference evidence="1" key="1">
    <citation type="submission" date="2018-05" db="EMBL/GenBank/DDBJ databases">
        <authorList>
            <person name="Lanie J.A."/>
            <person name="Ng W.-L."/>
            <person name="Kazmierczak K.M."/>
            <person name="Andrzejewski T.M."/>
            <person name="Davidsen T.M."/>
            <person name="Wayne K.J."/>
            <person name="Tettelin H."/>
            <person name="Glass J.I."/>
            <person name="Rusch D."/>
            <person name="Podicherti R."/>
            <person name="Tsui H.-C.T."/>
            <person name="Winkler M.E."/>
        </authorList>
    </citation>
    <scope>NUCLEOTIDE SEQUENCE</scope>
</reference>
<dbReference type="AlphaFoldDB" id="A0A383A6Y2"/>
<protein>
    <recommendedName>
        <fullName evidence="2">FAD linked oxidase N-terminal domain-containing protein</fullName>
    </recommendedName>
</protein>
<name>A0A383A6Y2_9ZZZZ</name>
<evidence type="ECO:0000313" key="1">
    <source>
        <dbReference type="EMBL" id="SVE03557.1"/>
    </source>
</evidence>
<proteinExistence type="predicted"/>
<organism evidence="1">
    <name type="scientific">marine metagenome</name>
    <dbReference type="NCBI Taxonomy" id="408172"/>
    <lineage>
        <taxon>unclassified sequences</taxon>
        <taxon>metagenomes</taxon>
        <taxon>ecological metagenomes</taxon>
    </lineage>
</organism>